<keyword evidence="8 10" id="KW-0808">Transferase</keyword>
<dbReference type="EC" id="2.1.3.3" evidence="5 10"/>
<dbReference type="HAMAP" id="MF_01109">
    <property type="entry name" value="OTCase"/>
    <property type="match status" value="1"/>
</dbReference>
<comment type="subcellular location">
    <subcellularLocation>
        <location evidence="2 10">Cytoplasm</location>
    </subcellularLocation>
</comment>
<dbReference type="FunFam" id="3.40.50.1370:FF:000016">
    <property type="entry name" value="Ornithine carbamoyltransferase"/>
    <property type="match status" value="1"/>
</dbReference>
<dbReference type="GO" id="GO:0016597">
    <property type="term" value="F:amino acid binding"/>
    <property type="evidence" value="ECO:0007669"/>
    <property type="project" value="InterPro"/>
</dbReference>
<evidence type="ECO:0000256" key="6">
    <source>
        <dbReference type="ARBA" id="ARBA00016634"/>
    </source>
</evidence>
<name>A0A4Y8Q5K3_9BACL</name>
<dbReference type="InterPro" id="IPR024904">
    <property type="entry name" value="OTCase_ArgI"/>
</dbReference>
<dbReference type="Pfam" id="PF02729">
    <property type="entry name" value="OTCace_N"/>
    <property type="match status" value="1"/>
</dbReference>
<dbReference type="EMBL" id="MYFO01000008">
    <property type="protein sequence ID" value="TFE88964.1"/>
    <property type="molecule type" value="Genomic_DNA"/>
</dbReference>
<dbReference type="PRINTS" id="PR00102">
    <property type="entry name" value="OTCASE"/>
</dbReference>
<evidence type="ECO:0000259" key="11">
    <source>
        <dbReference type="Pfam" id="PF00185"/>
    </source>
</evidence>
<feature type="binding site" evidence="10">
    <location>
        <begin position="65"/>
        <end position="68"/>
    </location>
    <ligand>
        <name>carbamoyl phosphate</name>
        <dbReference type="ChEBI" id="CHEBI:58228"/>
    </ligand>
</feature>
<dbReference type="Gene3D" id="3.40.50.1370">
    <property type="entry name" value="Aspartate/ornithine carbamoyltransferase"/>
    <property type="match status" value="2"/>
</dbReference>
<dbReference type="AlphaFoldDB" id="A0A4Y8Q5K3"/>
<evidence type="ECO:0000259" key="12">
    <source>
        <dbReference type="Pfam" id="PF02729"/>
    </source>
</evidence>
<dbReference type="FunFam" id="3.40.50.1370:FF:000008">
    <property type="entry name" value="Ornithine carbamoyltransferase"/>
    <property type="match status" value="1"/>
</dbReference>
<dbReference type="PROSITE" id="PS00097">
    <property type="entry name" value="CARBAMOYLTRANSFERASE"/>
    <property type="match status" value="1"/>
</dbReference>
<organism evidence="13 14">
    <name type="scientific">Paenibacillus athensensis</name>
    <dbReference type="NCBI Taxonomy" id="1967502"/>
    <lineage>
        <taxon>Bacteria</taxon>
        <taxon>Bacillati</taxon>
        <taxon>Bacillota</taxon>
        <taxon>Bacilli</taxon>
        <taxon>Bacillales</taxon>
        <taxon>Paenibacillaceae</taxon>
        <taxon>Paenibacillus</taxon>
    </lineage>
</organism>
<dbReference type="InterPro" id="IPR036901">
    <property type="entry name" value="Asp/Orn_carbamoylTrfase_sf"/>
</dbReference>
<dbReference type="Pfam" id="PF00185">
    <property type="entry name" value="OTCace"/>
    <property type="match status" value="1"/>
</dbReference>
<proteinExistence type="inferred from homology"/>
<reference evidence="13 14" key="1">
    <citation type="submission" date="2017-03" db="EMBL/GenBank/DDBJ databases">
        <title>Isolation of Levoglucosan Utilizing Bacteria.</title>
        <authorList>
            <person name="Arya A.S."/>
        </authorList>
    </citation>
    <scope>NUCLEOTIDE SEQUENCE [LARGE SCALE GENOMIC DNA]</scope>
    <source>
        <strain evidence="13 14">MEC069</strain>
    </source>
</reference>
<feature type="binding site" evidence="10">
    <location>
        <position position="238"/>
    </location>
    <ligand>
        <name>L-ornithine</name>
        <dbReference type="ChEBI" id="CHEBI:46911"/>
    </ligand>
</feature>
<dbReference type="PANTHER" id="PTHR45753">
    <property type="entry name" value="ORNITHINE CARBAMOYLTRANSFERASE, MITOCHONDRIAL"/>
    <property type="match status" value="1"/>
</dbReference>
<comment type="function">
    <text evidence="1">Reversibly catalyzes the transfer of the carbamoyl group from carbamoyl phosphate (CP) to the N(epsilon) atom of ornithine (ORN) to produce L-citrulline.</text>
</comment>
<dbReference type="GO" id="GO:0004585">
    <property type="term" value="F:ornithine carbamoyltransferase activity"/>
    <property type="evidence" value="ECO:0007669"/>
    <property type="project" value="UniProtKB-UniRule"/>
</dbReference>
<feature type="binding site" evidence="10">
    <location>
        <begin position="242"/>
        <end position="243"/>
    </location>
    <ligand>
        <name>L-ornithine</name>
        <dbReference type="ChEBI" id="CHEBI:46911"/>
    </ligand>
</feature>
<feature type="domain" description="Aspartate/ornithine carbamoyltransferase carbamoyl-P binding" evidence="12">
    <location>
        <begin position="16"/>
        <end position="156"/>
    </location>
</feature>
<feature type="domain" description="Aspartate/ornithine carbamoyltransferase Asp/Orn-binding" evidence="11">
    <location>
        <begin position="162"/>
        <end position="316"/>
    </location>
</feature>
<evidence type="ECO:0000313" key="13">
    <source>
        <dbReference type="EMBL" id="TFE88964.1"/>
    </source>
</evidence>
<dbReference type="GO" id="GO:0042450">
    <property type="term" value="P:L-arginine biosynthetic process via ornithine"/>
    <property type="evidence" value="ECO:0007669"/>
    <property type="project" value="UniProtKB-UniRule"/>
</dbReference>
<dbReference type="NCBIfam" id="NF001986">
    <property type="entry name" value="PRK00779.1"/>
    <property type="match status" value="1"/>
</dbReference>
<feature type="binding site" evidence="10">
    <location>
        <begin position="143"/>
        <end position="146"/>
    </location>
    <ligand>
        <name>carbamoyl phosphate</name>
        <dbReference type="ChEBI" id="CHEBI:58228"/>
    </ligand>
</feature>
<evidence type="ECO:0000313" key="14">
    <source>
        <dbReference type="Proteomes" id="UP000298246"/>
    </source>
</evidence>
<dbReference type="InterPro" id="IPR006132">
    <property type="entry name" value="Asp/Orn_carbamoyltranf_P-bd"/>
</dbReference>
<dbReference type="RefSeq" id="WP_134751777.1">
    <property type="nucleotide sequence ID" value="NZ_MYFO02000011.1"/>
</dbReference>
<feature type="binding site" evidence="10">
    <location>
        <position position="92"/>
    </location>
    <ligand>
        <name>carbamoyl phosphate</name>
        <dbReference type="ChEBI" id="CHEBI:58228"/>
    </ligand>
</feature>
<dbReference type="GO" id="GO:0019240">
    <property type="term" value="P:citrulline biosynthetic process"/>
    <property type="evidence" value="ECO:0007669"/>
    <property type="project" value="TreeGrafter"/>
</dbReference>
<evidence type="ECO:0000256" key="4">
    <source>
        <dbReference type="ARBA" id="ARBA00007805"/>
    </source>
</evidence>
<dbReference type="NCBIfam" id="TIGR00658">
    <property type="entry name" value="orni_carb_tr"/>
    <property type="match status" value="1"/>
</dbReference>
<evidence type="ECO:0000256" key="9">
    <source>
        <dbReference type="ARBA" id="ARBA00048772"/>
    </source>
</evidence>
<comment type="similarity">
    <text evidence="4 10">Belongs to the aspartate/ornithine carbamoyltransferase superfamily. OTCase family.</text>
</comment>
<evidence type="ECO:0000256" key="5">
    <source>
        <dbReference type="ARBA" id="ARBA00013007"/>
    </source>
</evidence>
<comment type="pathway">
    <text evidence="3">Amino-acid biosynthesis; L-arginine biosynthesis; L-arginine from L-ornithine and carbamoyl phosphate: step 1/3.</text>
</comment>
<protein>
    <recommendedName>
        <fullName evidence="6 10">Ornithine carbamoyltransferase</fullName>
        <shortName evidence="10">OTCase</shortName>
        <ecNumber evidence="5 10">2.1.3.3</ecNumber>
    </recommendedName>
</protein>
<evidence type="ECO:0000256" key="1">
    <source>
        <dbReference type="ARBA" id="ARBA00003822"/>
    </source>
</evidence>
<feature type="binding site" evidence="10">
    <location>
        <begin position="278"/>
        <end position="279"/>
    </location>
    <ligand>
        <name>carbamoyl phosphate</name>
        <dbReference type="ChEBI" id="CHEBI:58228"/>
    </ligand>
</feature>
<dbReference type="InterPro" id="IPR006131">
    <property type="entry name" value="Asp_carbamoyltransf_Asp/Orn-bd"/>
</dbReference>
<dbReference type="InterPro" id="IPR006130">
    <property type="entry name" value="Asp/Orn_carbamoylTrfase"/>
</dbReference>
<comment type="caution">
    <text evidence="13">The sequence shown here is derived from an EMBL/GenBank/DDBJ whole genome shotgun (WGS) entry which is preliminary data.</text>
</comment>
<dbReference type="SUPFAM" id="SSF53671">
    <property type="entry name" value="Aspartate/ornithine carbamoyltransferase"/>
    <property type="match status" value="1"/>
</dbReference>
<accession>A0A4Y8Q5K3</accession>
<evidence type="ECO:0000256" key="7">
    <source>
        <dbReference type="ARBA" id="ARBA00022490"/>
    </source>
</evidence>
<evidence type="ECO:0000256" key="3">
    <source>
        <dbReference type="ARBA" id="ARBA00004975"/>
    </source>
</evidence>
<evidence type="ECO:0000256" key="2">
    <source>
        <dbReference type="ARBA" id="ARBA00004496"/>
    </source>
</evidence>
<keyword evidence="7 10" id="KW-0963">Cytoplasm</keyword>
<keyword evidence="14" id="KW-1185">Reference proteome</keyword>
<dbReference type="PRINTS" id="PR00100">
    <property type="entry name" value="AOTCASE"/>
</dbReference>
<evidence type="ECO:0000256" key="8">
    <source>
        <dbReference type="ARBA" id="ARBA00022679"/>
    </source>
</evidence>
<dbReference type="PANTHER" id="PTHR45753:SF3">
    <property type="entry name" value="ORNITHINE TRANSCARBAMYLASE, MITOCHONDRIAL"/>
    <property type="match status" value="1"/>
</dbReference>
<dbReference type="Proteomes" id="UP000298246">
    <property type="component" value="Unassembled WGS sequence"/>
</dbReference>
<comment type="catalytic activity">
    <reaction evidence="9 10">
        <text>carbamoyl phosphate + L-ornithine = L-citrulline + phosphate + H(+)</text>
        <dbReference type="Rhea" id="RHEA:19513"/>
        <dbReference type="ChEBI" id="CHEBI:15378"/>
        <dbReference type="ChEBI" id="CHEBI:43474"/>
        <dbReference type="ChEBI" id="CHEBI:46911"/>
        <dbReference type="ChEBI" id="CHEBI:57743"/>
        <dbReference type="ChEBI" id="CHEBI:58228"/>
        <dbReference type="EC" id="2.1.3.3"/>
    </reaction>
</comment>
<feature type="binding site" evidence="10">
    <location>
        <position position="116"/>
    </location>
    <ligand>
        <name>carbamoyl phosphate</name>
        <dbReference type="ChEBI" id="CHEBI:58228"/>
    </ligand>
</feature>
<dbReference type="InterPro" id="IPR002292">
    <property type="entry name" value="Orn/put_carbamltrans"/>
</dbReference>
<feature type="binding site" evidence="10">
    <location>
        <position position="306"/>
    </location>
    <ligand>
        <name>carbamoyl phosphate</name>
        <dbReference type="ChEBI" id="CHEBI:58228"/>
    </ligand>
</feature>
<sequence length="318" mass="35465">MIGTAQEELAAQLQGRDFLALVDYTPEEIQYLIQLAIELKRKQKAREPHELLKGKTLGMIFEKSSTRTRVSFEVGMYQLGGQALFLSKNDLQLGRGESVWDTAQTMSRYLDGIMIRTYEHRKVIDLARGATIPVINGLTDLSHPCQALADYQTVLEHKGKLQGLKVAYIGDGNNMVHSLMMGAAKLGIHFAVATPEGYEPDDEIIQLSTDVSAQTGGSVLVCRDPREAIENADIVYTDVWASMGFEAEQKEREIAFKNYQVNEALVKHAKSDYLFMHCLPAHRGEEVSEPVIDGDHSIIFDQAENRLHAQKAIMAAIM</sequence>
<evidence type="ECO:0000256" key="10">
    <source>
        <dbReference type="HAMAP-Rule" id="MF_01109"/>
    </source>
</evidence>
<gene>
    <name evidence="13" type="ORF">B5M42_08625</name>
</gene>
<dbReference type="OrthoDB" id="9802587at2"/>
<feature type="binding site" evidence="10">
    <location>
        <position position="174"/>
    </location>
    <ligand>
        <name>L-ornithine</name>
        <dbReference type="ChEBI" id="CHEBI:46911"/>
    </ligand>
</feature>
<dbReference type="GO" id="GO:0005737">
    <property type="term" value="C:cytoplasm"/>
    <property type="evidence" value="ECO:0007669"/>
    <property type="project" value="UniProtKB-SubCell"/>
</dbReference>